<dbReference type="GeneID" id="1734030"/>
<evidence type="ECO:0000256" key="1">
    <source>
        <dbReference type="ARBA" id="ARBA00006242"/>
    </source>
</evidence>
<dbReference type="InterPro" id="IPR018130">
    <property type="entry name" value="Ribosomal_uS2_CS"/>
</dbReference>
<dbReference type="RefSeq" id="NP_042535.1">
    <property type="nucleotide sequence ID" value="NC_001637.1"/>
</dbReference>
<dbReference type="GO" id="GO:0003735">
    <property type="term" value="F:structural constituent of ribosome"/>
    <property type="evidence" value="ECO:0007669"/>
    <property type="project" value="InterPro"/>
</dbReference>
<dbReference type="PANTHER" id="PTHR12534">
    <property type="entry name" value="30S RIBOSOMAL PROTEIN S2 PROKARYOTIC AND ORGANELLAR"/>
    <property type="match status" value="1"/>
</dbReference>
<accession>A0A1D8D6M9</accession>
<organism evidence="5">
    <name type="scientific">Acanthamoeba castellanii</name>
    <name type="common">Amoeba</name>
    <dbReference type="NCBI Taxonomy" id="5755"/>
    <lineage>
        <taxon>Eukaryota</taxon>
        <taxon>Amoebozoa</taxon>
        <taxon>Discosea</taxon>
        <taxon>Longamoebia</taxon>
        <taxon>Centramoebida</taxon>
        <taxon>Acanthamoebidae</taxon>
        <taxon>Acanthamoeba</taxon>
    </lineage>
</organism>
<dbReference type="SMR" id="A0A1D8D6M9"/>
<geneLocation type="mitochondrion" evidence="5"/>
<dbReference type="InterPro" id="IPR023591">
    <property type="entry name" value="Ribosomal_uS2_flav_dom_sf"/>
</dbReference>
<dbReference type="SUPFAM" id="SSF52313">
    <property type="entry name" value="Ribosomal protein S2"/>
    <property type="match status" value="1"/>
</dbReference>
<gene>
    <name evidence="5" type="primary">rps2</name>
</gene>
<evidence type="ECO:0000313" key="5">
    <source>
        <dbReference type="EMBL" id="AOS85708.1"/>
    </source>
</evidence>
<proteinExistence type="inferred from homology"/>
<dbReference type="InterPro" id="IPR005706">
    <property type="entry name" value="Ribosomal_uS2_bac/mit/plastid"/>
</dbReference>
<dbReference type="PRINTS" id="PR00395">
    <property type="entry name" value="RIBOSOMALS2"/>
</dbReference>
<evidence type="ECO:0000256" key="2">
    <source>
        <dbReference type="ARBA" id="ARBA00022980"/>
    </source>
</evidence>
<dbReference type="PANTHER" id="PTHR12534:SF0">
    <property type="entry name" value="SMALL RIBOSOMAL SUBUNIT PROTEIN US2M"/>
    <property type="match status" value="1"/>
</dbReference>
<dbReference type="AlphaFoldDB" id="A0A1D8D6M9"/>
<dbReference type="EMBL" id="KX580904">
    <property type="protein sequence ID" value="AOS85708.1"/>
    <property type="molecule type" value="Genomic_DNA"/>
</dbReference>
<evidence type="ECO:0000256" key="4">
    <source>
        <dbReference type="RuleBase" id="RU003631"/>
    </source>
</evidence>
<keyword evidence="3 4" id="KW-0687">Ribonucleoprotein</keyword>
<keyword evidence="2 4" id="KW-0689">Ribosomal protein</keyword>
<dbReference type="Gene3D" id="3.40.50.10490">
    <property type="entry name" value="Glucose-6-phosphate isomerase like protein, domain 1"/>
    <property type="match status" value="1"/>
</dbReference>
<dbReference type="GO" id="GO:0006412">
    <property type="term" value="P:translation"/>
    <property type="evidence" value="ECO:0007669"/>
    <property type="project" value="InterPro"/>
</dbReference>
<comment type="similarity">
    <text evidence="1 4">Belongs to the universal ribosomal protein uS2 family.</text>
</comment>
<dbReference type="CDD" id="cd01425">
    <property type="entry name" value="RPS2"/>
    <property type="match status" value="1"/>
</dbReference>
<dbReference type="Pfam" id="PF00318">
    <property type="entry name" value="Ribosomal_S2"/>
    <property type="match status" value="2"/>
</dbReference>
<dbReference type="GO" id="GO:0005763">
    <property type="term" value="C:mitochondrial small ribosomal subunit"/>
    <property type="evidence" value="ECO:0007669"/>
    <property type="project" value="TreeGrafter"/>
</dbReference>
<dbReference type="InterPro" id="IPR001865">
    <property type="entry name" value="Ribosomal_uS2"/>
</dbReference>
<keyword evidence="5" id="KW-0496">Mitochondrion</keyword>
<reference evidence="5" key="1">
    <citation type="submission" date="2016-07" db="EMBL/GenBank/DDBJ databases">
        <title>genome sequence of Acanthamoeba castellani mitochondria.</title>
        <authorList>
            <person name="Greninger A.L."/>
            <person name="Jerome K."/>
            <person name="Dixon T."/>
        </authorList>
    </citation>
    <scope>NUCLEOTIDE SEQUENCE</scope>
    <source>
        <strain evidence="5">TN</strain>
    </source>
</reference>
<dbReference type="PROSITE" id="PS00963">
    <property type="entry name" value="RIBOSOMAL_S2_2"/>
    <property type="match status" value="1"/>
</dbReference>
<name>A0A1D8D6M9_ACACA</name>
<sequence>MFNRIHITVNQLVASDLFLGYHIANWNPRTNFFLIGKYKNTNIFNLNYTYFLAKKFIVFLSELFVNKGHLWLVNENFSLFNRSSELYQLYSLFPEITFLNSKWCKGMLSNYKYVSIVKPAKFPHSIFVPNIQNNHYVINESFIINIPSIAIVDSIDNPSNVFFPIPGNSKSLKSLFFFYMVIAKSLFYSRYITSSKFIFNSINRLNGLNSKLYRNLFVRDYFAFFKKRFLLENIIFLFKSGFFSKKKFNFLFRPKMHITSKTLLFKWKMPLLILSSVFKNVLHWDIFNKIVLKKRLVVKNLQFFKTLMFVLI</sequence>
<protein>
    <submittedName>
        <fullName evidence="5">Ribosomal protein S2</fullName>
    </submittedName>
</protein>
<evidence type="ECO:0000256" key="3">
    <source>
        <dbReference type="ARBA" id="ARBA00023274"/>
    </source>
</evidence>